<dbReference type="SUPFAM" id="SSF56349">
    <property type="entry name" value="DNA breaking-rejoining enzymes"/>
    <property type="match status" value="1"/>
</dbReference>
<dbReference type="Gene3D" id="1.10.443.10">
    <property type="entry name" value="Intergrase catalytic core"/>
    <property type="match status" value="1"/>
</dbReference>
<comment type="caution">
    <text evidence="8">The sequence shown here is derived from an EMBL/GenBank/DDBJ whole genome shotgun (WGS) entry which is preliminary data.</text>
</comment>
<keyword evidence="2" id="KW-0229">DNA integration</keyword>
<comment type="similarity">
    <text evidence="1">Belongs to the 'phage' integrase family.</text>
</comment>
<accession>A0A917JZQ6</accession>
<dbReference type="InterPro" id="IPR057084">
    <property type="entry name" value="Int_N"/>
</dbReference>
<dbReference type="InterPro" id="IPR002104">
    <property type="entry name" value="Integrase_catalytic"/>
</dbReference>
<evidence type="ECO:0000313" key="8">
    <source>
        <dbReference type="EMBL" id="GGI92311.1"/>
    </source>
</evidence>
<dbReference type="Gene3D" id="1.10.150.130">
    <property type="match status" value="1"/>
</dbReference>
<dbReference type="Pfam" id="PF24624">
    <property type="entry name" value="Int_N"/>
    <property type="match status" value="1"/>
</dbReference>
<sequence>MASIEKRTSKEGKISYRVKVRLKGYPTQTATFDRKTDARKWVQQTESAMREGRHFKTSEAKRHTLSEAIERYISDVIPTKPKSTRNQVGQLKWWQKNIGDYTLADITPALIGQYRDKLAKTPSQRNDSLSPATINRYLAVLSHLFTIAMKEWGWVEENPLRKVTKPKESNGRVRFLDDHERALFLSECKKSESPYLYIAAVLALSTGGRRMEIMGLRWKDVDLNRGVITLHETKNGERRVLPLAGHALELMKEHSKLRHVNCDFVFPSHNLKKPIDLRTPFETALKRAGITDFRWHDLRHSCASYLAMNGASLAEIAEILGHKTLQMVKRYAHLSDAHTSKVVANMNNKIFGEKV</sequence>
<dbReference type="AlphaFoldDB" id="A0A917JZQ6"/>
<dbReference type="GO" id="GO:0015074">
    <property type="term" value="P:DNA integration"/>
    <property type="evidence" value="ECO:0007669"/>
    <property type="project" value="UniProtKB-KW"/>
</dbReference>
<evidence type="ECO:0000256" key="4">
    <source>
        <dbReference type="ARBA" id="ARBA00023172"/>
    </source>
</evidence>
<reference evidence="8" key="1">
    <citation type="journal article" date="2014" name="Int. J. Syst. Evol. Microbiol.">
        <title>Complete genome sequence of Corynebacterium casei LMG S-19264T (=DSM 44701T), isolated from a smear-ripened cheese.</title>
        <authorList>
            <consortium name="US DOE Joint Genome Institute (JGI-PGF)"/>
            <person name="Walter F."/>
            <person name="Albersmeier A."/>
            <person name="Kalinowski J."/>
            <person name="Ruckert C."/>
        </authorList>
    </citation>
    <scope>NUCLEOTIDE SEQUENCE</scope>
    <source>
        <strain evidence="8">JCM 13919</strain>
    </source>
</reference>
<dbReference type="PANTHER" id="PTHR30349:SF64">
    <property type="entry name" value="PROPHAGE INTEGRASE INTD-RELATED"/>
    <property type="match status" value="1"/>
</dbReference>
<dbReference type="Pfam" id="PF00589">
    <property type="entry name" value="Phage_integrase"/>
    <property type="match status" value="1"/>
</dbReference>
<dbReference type="OrthoDB" id="9057547at2"/>
<dbReference type="InterPro" id="IPR050090">
    <property type="entry name" value="Tyrosine_recombinase_XerCD"/>
</dbReference>
<evidence type="ECO:0000256" key="5">
    <source>
        <dbReference type="PROSITE-ProRule" id="PRU01248"/>
    </source>
</evidence>
<dbReference type="GO" id="GO:0003677">
    <property type="term" value="F:DNA binding"/>
    <property type="evidence" value="ECO:0007669"/>
    <property type="project" value="UniProtKB-UniRule"/>
</dbReference>
<protein>
    <submittedName>
        <fullName evidence="8">Integrase</fullName>
    </submittedName>
</protein>
<dbReference type="PROSITE" id="PS51898">
    <property type="entry name" value="TYR_RECOMBINASE"/>
    <property type="match status" value="1"/>
</dbReference>
<gene>
    <name evidence="8" type="ORF">GCM10007966_21170</name>
</gene>
<dbReference type="GO" id="GO:0006310">
    <property type="term" value="P:DNA recombination"/>
    <property type="evidence" value="ECO:0007669"/>
    <property type="project" value="UniProtKB-KW"/>
</dbReference>
<reference evidence="8" key="2">
    <citation type="submission" date="2020-09" db="EMBL/GenBank/DDBJ databases">
        <authorList>
            <person name="Sun Q."/>
            <person name="Ohkuma M."/>
        </authorList>
    </citation>
    <scope>NUCLEOTIDE SEQUENCE</scope>
    <source>
        <strain evidence="8">JCM 13919</strain>
    </source>
</reference>
<dbReference type="PANTHER" id="PTHR30349">
    <property type="entry name" value="PHAGE INTEGRASE-RELATED"/>
    <property type="match status" value="1"/>
</dbReference>
<dbReference type="EMBL" id="BMOB01000013">
    <property type="protein sequence ID" value="GGI92311.1"/>
    <property type="molecule type" value="Genomic_DNA"/>
</dbReference>
<keyword evidence="3 5" id="KW-0238">DNA-binding</keyword>
<keyword evidence="4" id="KW-0233">DNA recombination</keyword>
<dbReference type="RefSeq" id="WP_131777381.1">
    <property type="nucleotide sequence ID" value="NZ_BMOB01000013.1"/>
</dbReference>
<evidence type="ECO:0000313" key="9">
    <source>
        <dbReference type="Proteomes" id="UP000630149"/>
    </source>
</evidence>
<evidence type="ECO:0000256" key="2">
    <source>
        <dbReference type="ARBA" id="ARBA00022908"/>
    </source>
</evidence>
<dbReference type="InterPro" id="IPR011010">
    <property type="entry name" value="DNA_brk_join_enz"/>
</dbReference>
<dbReference type="InterPro" id="IPR013762">
    <property type="entry name" value="Integrase-like_cat_sf"/>
</dbReference>
<evidence type="ECO:0000256" key="3">
    <source>
        <dbReference type="ARBA" id="ARBA00023125"/>
    </source>
</evidence>
<dbReference type="CDD" id="cd00796">
    <property type="entry name" value="INT_Rci_Hp1_C"/>
    <property type="match status" value="1"/>
</dbReference>
<evidence type="ECO:0000259" key="6">
    <source>
        <dbReference type="PROSITE" id="PS51898"/>
    </source>
</evidence>
<dbReference type="InterPro" id="IPR044068">
    <property type="entry name" value="CB"/>
</dbReference>
<dbReference type="PROSITE" id="PS51900">
    <property type="entry name" value="CB"/>
    <property type="match status" value="1"/>
</dbReference>
<feature type="domain" description="Core-binding (CB)" evidence="7">
    <location>
        <begin position="63"/>
        <end position="149"/>
    </location>
</feature>
<organism evidence="8 9">
    <name type="scientific">Legionella impletisoli</name>
    <dbReference type="NCBI Taxonomy" id="343510"/>
    <lineage>
        <taxon>Bacteria</taxon>
        <taxon>Pseudomonadati</taxon>
        <taxon>Pseudomonadota</taxon>
        <taxon>Gammaproteobacteria</taxon>
        <taxon>Legionellales</taxon>
        <taxon>Legionellaceae</taxon>
        <taxon>Legionella</taxon>
    </lineage>
</organism>
<dbReference type="InterPro" id="IPR010998">
    <property type="entry name" value="Integrase_recombinase_N"/>
</dbReference>
<evidence type="ECO:0000256" key="1">
    <source>
        <dbReference type="ARBA" id="ARBA00008857"/>
    </source>
</evidence>
<proteinExistence type="inferred from homology"/>
<keyword evidence="9" id="KW-1185">Reference proteome</keyword>
<name>A0A917JZQ6_9GAMM</name>
<evidence type="ECO:0000259" key="7">
    <source>
        <dbReference type="PROSITE" id="PS51900"/>
    </source>
</evidence>
<dbReference type="Proteomes" id="UP000630149">
    <property type="component" value="Unassembled WGS sequence"/>
</dbReference>
<feature type="domain" description="Tyr recombinase" evidence="6">
    <location>
        <begin position="171"/>
        <end position="344"/>
    </location>
</feature>